<name>A0A9W7KXN3_9STRA</name>
<feature type="transmembrane region" description="Helical" evidence="2">
    <location>
        <begin position="304"/>
        <end position="323"/>
    </location>
</feature>
<protein>
    <submittedName>
        <fullName evidence="3">Uncharacterized protein</fullName>
    </submittedName>
</protein>
<evidence type="ECO:0000313" key="3">
    <source>
        <dbReference type="EMBL" id="GMI14961.1"/>
    </source>
</evidence>
<gene>
    <name evidence="3" type="ORF">TrVE_jg10955</name>
</gene>
<dbReference type="EMBL" id="BRXX01000509">
    <property type="protein sequence ID" value="GMI14961.1"/>
    <property type="molecule type" value="Genomic_DNA"/>
</dbReference>
<sequence>MTNATCDYFLRGTILDECSGHGVCVAEVPNEWVDNIGKCICEDGWTGSGDLMNGIGMDCNLKIDLLRNWWGVSSVAFLLQAAFSAWCCNNALAVQGKAFWSKSSNKAIMNATLFGILRSIDGALRFATGDDSGTSVVIAIFHAGAGWLFWGILSAQFCELFLVVVIAQAKMDKGDQADAMKARMEKMHTLIRNQKFIAFPAYIIVIIAAFDRNPEHHKIYSGVYYALHCALSYYLVSVIALPVANTFYKILVSAPEESRDDKMKALINKVFIFCRECRNAGHFNTLCTVSFLCFPFLWNCQSYQIVFAWMSAIPLLCIAAWITSPVKKSGKNKVGPSGVAQTTMTTTTTSSE</sequence>
<dbReference type="AlphaFoldDB" id="A0A9W7KXN3"/>
<organism evidence="3 4">
    <name type="scientific">Triparma verrucosa</name>
    <dbReference type="NCBI Taxonomy" id="1606542"/>
    <lineage>
        <taxon>Eukaryota</taxon>
        <taxon>Sar</taxon>
        <taxon>Stramenopiles</taxon>
        <taxon>Ochrophyta</taxon>
        <taxon>Bolidophyceae</taxon>
        <taxon>Parmales</taxon>
        <taxon>Triparmaceae</taxon>
        <taxon>Triparma</taxon>
    </lineage>
</organism>
<keyword evidence="4" id="KW-1185">Reference proteome</keyword>
<dbReference type="Gene3D" id="2.10.25.10">
    <property type="entry name" value="Laminin"/>
    <property type="match status" value="1"/>
</dbReference>
<evidence type="ECO:0000313" key="4">
    <source>
        <dbReference type="Proteomes" id="UP001165160"/>
    </source>
</evidence>
<comment type="caution">
    <text evidence="3">The sequence shown here is derived from an EMBL/GenBank/DDBJ whole genome shotgun (WGS) entry which is preliminary data.</text>
</comment>
<proteinExistence type="predicted"/>
<keyword evidence="2" id="KW-1133">Transmembrane helix</keyword>
<evidence type="ECO:0000256" key="2">
    <source>
        <dbReference type="SAM" id="Phobius"/>
    </source>
</evidence>
<feature type="transmembrane region" description="Helical" evidence="2">
    <location>
        <begin position="190"/>
        <end position="210"/>
    </location>
</feature>
<feature type="transmembrane region" description="Helical" evidence="2">
    <location>
        <begin position="222"/>
        <end position="244"/>
    </location>
</feature>
<feature type="region of interest" description="Disordered" evidence="1">
    <location>
        <begin position="328"/>
        <end position="352"/>
    </location>
</feature>
<accession>A0A9W7KXN3</accession>
<dbReference type="Proteomes" id="UP001165160">
    <property type="component" value="Unassembled WGS sequence"/>
</dbReference>
<reference evidence="4" key="1">
    <citation type="journal article" date="2023" name="Commun. Biol.">
        <title>Genome analysis of Parmales, the sister group of diatoms, reveals the evolutionary specialization of diatoms from phago-mixotrophs to photoautotrophs.</title>
        <authorList>
            <person name="Ban H."/>
            <person name="Sato S."/>
            <person name="Yoshikawa S."/>
            <person name="Yamada K."/>
            <person name="Nakamura Y."/>
            <person name="Ichinomiya M."/>
            <person name="Sato N."/>
            <person name="Blanc-Mathieu R."/>
            <person name="Endo H."/>
            <person name="Kuwata A."/>
            <person name="Ogata H."/>
        </authorList>
    </citation>
    <scope>NUCLEOTIDE SEQUENCE [LARGE SCALE GENOMIC DNA]</scope>
    <source>
        <strain evidence="4">NIES 3699</strain>
    </source>
</reference>
<feature type="transmembrane region" description="Helical" evidence="2">
    <location>
        <begin position="281"/>
        <end position="298"/>
    </location>
</feature>
<feature type="transmembrane region" description="Helical" evidence="2">
    <location>
        <begin position="147"/>
        <end position="169"/>
    </location>
</feature>
<keyword evidence="2" id="KW-0812">Transmembrane</keyword>
<evidence type="ECO:0000256" key="1">
    <source>
        <dbReference type="SAM" id="MobiDB-lite"/>
    </source>
</evidence>
<feature type="compositionally biased region" description="Low complexity" evidence="1">
    <location>
        <begin position="342"/>
        <end position="352"/>
    </location>
</feature>
<keyword evidence="2" id="KW-0472">Membrane</keyword>